<proteinExistence type="predicted"/>
<dbReference type="AlphaFoldDB" id="K6GK58"/>
<organism evidence="1 2">
    <name type="scientific">Solidesulfovibrio magneticus str. Maddingley MBC34</name>
    <dbReference type="NCBI Taxonomy" id="1206767"/>
    <lineage>
        <taxon>Bacteria</taxon>
        <taxon>Pseudomonadati</taxon>
        <taxon>Thermodesulfobacteriota</taxon>
        <taxon>Desulfovibrionia</taxon>
        <taxon>Desulfovibrionales</taxon>
        <taxon>Desulfovibrionaceae</taxon>
        <taxon>Solidesulfovibrio</taxon>
    </lineage>
</organism>
<evidence type="ECO:0000313" key="1">
    <source>
        <dbReference type="EMBL" id="EKO37360.1"/>
    </source>
</evidence>
<name>K6GK58_9BACT</name>
<dbReference type="Proteomes" id="UP000006272">
    <property type="component" value="Unassembled WGS sequence"/>
</dbReference>
<comment type="caution">
    <text evidence="1">The sequence shown here is derived from an EMBL/GenBank/DDBJ whole genome shotgun (WGS) entry which is preliminary data.</text>
</comment>
<dbReference type="EMBL" id="ALAO01000459">
    <property type="protein sequence ID" value="EKO37360.1"/>
    <property type="molecule type" value="Genomic_DNA"/>
</dbReference>
<protein>
    <submittedName>
        <fullName evidence="1">Uncharacterized protein</fullName>
    </submittedName>
</protein>
<reference evidence="1 2" key="1">
    <citation type="submission" date="2012-07" db="EMBL/GenBank/DDBJ databases">
        <title>Draft genome sequence of Desulfovibrio magneticus str. Maddingley MBC34 obtained from a metagenomic sequence of a methanogenic enrichment isolated from coal-seam formation water in Victoria, Australia.</title>
        <authorList>
            <person name="Greenfield P."/>
            <person name="Hendry P."/>
            <person name="Li D."/>
            <person name="Rosewarne C.P."/>
            <person name="Tran-Dinh N."/>
            <person name="Elbourne L.D.H."/>
            <person name="Paulsen I.T."/>
            <person name="Midgley D.J."/>
        </authorList>
    </citation>
    <scope>NUCLEOTIDE SEQUENCE [LARGE SCALE GENOMIC DNA]</scope>
    <source>
        <strain evidence="2">Maddingley MBC34</strain>
    </source>
</reference>
<accession>K6GK58</accession>
<sequence>MRPYSAAFAKSFLTPQEQPLTIGKAAYRVELGLGQGTMVETIDGIETRYPMVQALGGKNGFYFITPLDKGRLQTLPLAYDVGKRAWFDMAGSGVCHFSTGDTAAVNWKEWPYTFNTGCYGCHVSQFATS</sequence>
<evidence type="ECO:0000313" key="2">
    <source>
        <dbReference type="Proteomes" id="UP000006272"/>
    </source>
</evidence>
<gene>
    <name evidence="1" type="ORF">B193_3970</name>
</gene>
<dbReference type="PATRIC" id="fig|1206767.3.peg.3856"/>